<dbReference type="SUPFAM" id="SSF50151">
    <property type="entry name" value="SacY-like RNA-binding domain"/>
    <property type="match status" value="1"/>
</dbReference>
<dbReference type="GO" id="GO:0003723">
    <property type="term" value="F:RNA binding"/>
    <property type="evidence" value="ECO:0007669"/>
    <property type="project" value="InterPro"/>
</dbReference>
<dbReference type="AlphaFoldDB" id="A0A0A2UWY0"/>
<dbReference type="Proteomes" id="UP000030153">
    <property type="component" value="Unassembled WGS sequence"/>
</dbReference>
<dbReference type="SMART" id="SM01061">
    <property type="entry name" value="CAT_RBD"/>
    <property type="match status" value="1"/>
</dbReference>
<dbReference type="Gene3D" id="1.10.1790.10">
    <property type="entry name" value="PRD domain"/>
    <property type="match status" value="2"/>
</dbReference>
<gene>
    <name evidence="3" type="ORF">N780_17335</name>
</gene>
<dbReference type="EMBL" id="AVBG01000008">
    <property type="protein sequence ID" value="KGP91031.1"/>
    <property type="molecule type" value="Genomic_DNA"/>
</dbReference>
<dbReference type="STRING" id="1385513.N780_17335"/>
<keyword evidence="4" id="KW-1185">Reference proteome</keyword>
<dbReference type="eggNOG" id="COG3711">
    <property type="taxonomic scope" value="Bacteria"/>
</dbReference>
<organism evidence="3 4">
    <name type="scientific">Pontibacillus chungwhensis BH030062</name>
    <dbReference type="NCBI Taxonomy" id="1385513"/>
    <lineage>
        <taxon>Bacteria</taxon>
        <taxon>Bacillati</taxon>
        <taxon>Bacillota</taxon>
        <taxon>Bacilli</taxon>
        <taxon>Bacillales</taxon>
        <taxon>Bacillaceae</taxon>
        <taxon>Pontibacillus</taxon>
    </lineage>
</organism>
<proteinExistence type="predicted"/>
<accession>A0A0A2UWY0</accession>
<reference evidence="3 4" key="1">
    <citation type="submission" date="2013-08" db="EMBL/GenBank/DDBJ databases">
        <title>Genome of Pontibacillus chungwhensis.</title>
        <authorList>
            <person name="Wang Q."/>
            <person name="Wang G."/>
        </authorList>
    </citation>
    <scope>NUCLEOTIDE SEQUENCE [LARGE SCALE GENOMIC DNA]</scope>
    <source>
        <strain evidence="3 4">BH030062</strain>
    </source>
</reference>
<dbReference type="InterPro" id="IPR004341">
    <property type="entry name" value="CAT_RNA-bd_dom"/>
</dbReference>
<feature type="domain" description="PRD" evidence="2">
    <location>
        <begin position="62"/>
        <end position="167"/>
    </location>
</feature>
<dbReference type="Pfam" id="PF00874">
    <property type="entry name" value="PRD"/>
    <property type="match status" value="2"/>
</dbReference>
<dbReference type="GO" id="GO:0006355">
    <property type="term" value="P:regulation of DNA-templated transcription"/>
    <property type="evidence" value="ECO:0007669"/>
    <property type="project" value="InterPro"/>
</dbReference>
<comment type="caution">
    <text evidence="3">The sequence shown here is derived from an EMBL/GenBank/DDBJ whole genome shotgun (WGS) entry which is preliminary data.</text>
</comment>
<evidence type="ECO:0000259" key="2">
    <source>
        <dbReference type="PROSITE" id="PS51372"/>
    </source>
</evidence>
<name>A0A0A2UWY0_9BACI</name>
<evidence type="ECO:0000313" key="4">
    <source>
        <dbReference type="Proteomes" id="UP000030153"/>
    </source>
</evidence>
<keyword evidence="1" id="KW-0677">Repeat</keyword>
<dbReference type="InterPro" id="IPR036634">
    <property type="entry name" value="PRD_sf"/>
</dbReference>
<dbReference type="Gene3D" id="2.30.24.10">
    <property type="entry name" value="CAT RNA-binding domain"/>
    <property type="match status" value="1"/>
</dbReference>
<dbReference type="OrthoDB" id="9813552at2"/>
<dbReference type="InterPro" id="IPR011608">
    <property type="entry name" value="PRD"/>
</dbReference>
<dbReference type="InterPro" id="IPR036650">
    <property type="entry name" value="CAT_RNA-bd_dom_sf"/>
</dbReference>
<evidence type="ECO:0000313" key="3">
    <source>
        <dbReference type="EMBL" id="KGP91031.1"/>
    </source>
</evidence>
<dbReference type="Pfam" id="PF03123">
    <property type="entry name" value="CAT_RBD"/>
    <property type="match status" value="1"/>
</dbReference>
<dbReference type="PROSITE" id="PS51372">
    <property type="entry name" value="PRD_2"/>
    <property type="match status" value="2"/>
</dbReference>
<dbReference type="PANTHER" id="PTHR30185">
    <property type="entry name" value="CRYPTIC BETA-GLUCOSIDE BGL OPERON ANTITERMINATOR"/>
    <property type="match status" value="1"/>
</dbReference>
<sequence length="275" mass="31296">MKINKILNNNAVVVKEDEQEKIVMGAGIAFQKSKNDVISQSKIEKIFVMSEGNKKFQELLKTLPEDVIELAEEIISYAEGFLKVPLSNHIHISLTDHISFAVERLRQGFRIQNKLITEIKTLYAQEFSIGLWAIDLIEKRTGVPIPEDEAAHIALHIHTAKLGASTMENTMKHTTMINEMIGVLEEESGSSVDPEGISHQRMVTHLHFALNRIETGEPFHDMDPDMLDLIRTKYEGAFVLSQKMAKFIKKEYEITFPDSEIGYIALHIQRVLERT</sequence>
<protein>
    <submittedName>
        <fullName evidence="3">Levansucrase</fullName>
    </submittedName>
</protein>
<dbReference type="PANTHER" id="PTHR30185:SF15">
    <property type="entry name" value="CRYPTIC BETA-GLUCOSIDE BGL OPERON ANTITERMINATOR"/>
    <property type="match status" value="1"/>
</dbReference>
<feature type="domain" description="PRD" evidence="2">
    <location>
        <begin position="168"/>
        <end position="275"/>
    </location>
</feature>
<dbReference type="InterPro" id="IPR050661">
    <property type="entry name" value="BglG_antiterminators"/>
</dbReference>
<dbReference type="RefSeq" id="WP_036784030.1">
    <property type="nucleotide sequence ID" value="NZ_AVBG01000008.1"/>
</dbReference>
<dbReference type="SUPFAM" id="SSF63520">
    <property type="entry name" value="PTS-regulatory domain, PRD"/>
    <property type="match status" value="2"/>
</dbReference>
<evidence type="ECO:0000256" key="1">
    <source>
        <dbReference type="ARBA" id="ARBA00022737"/>
    </source>
</evidence>